<dbReference type="GeneID" id="69003290"/>
<organism evidence="1 2">
    <name type="scientific">Burkholderia ubonensis subsp. mesacidophila</name>
    <dbReference type="NCBI Taxonomy" id="265293"/>
    <lineage>
        <taxon>Bacteria</taxon>
        <taxon>Pseudomonadati</taxon>
        <taxon>Pseudomonadota</taxon>
        <taxon>Betaproteobacteria</taxon>
        <taxon>Burkholderiales</taxon>
        <taxon>Burkholderiaceae</taxon>
        <taxon>Burkholderia</taxon>
        <taxon>Burkholderia cepacia complex</taxon>
    </lineage>
</organism>
<evidence type="ECO:0000313" key="1">
    <source>
        <dbReference type="EMBL" id="PCE30733.1"/>
    </source>
</evidence>
<dbReference type="AlphaFoldDB" id="A0A2A4FAA8"/>
<reference evidence="1 2" key="1">
    <citation type="submission" date="2017-01" db="EMBL/GenBank/DDBJ databases">
        <title>Whole-Genome Shotgun Sequencing of Two beta-Proteobacterial Species in Search of the Bulgecin Biosynthetic Cluster.</title>
        <authorList>
            <person name="Horsman M.E."/>
            <person name="Marous D.R."/>
            <person name="Li R."/>
            <person name="Oliver R.A."/>
            <person name="Byun B."/>
            <person name="Emrich S.J."/>
            <person name="Boggess B."/>
            <person name="Townsend C.A."/>
            <person name="Mobashery S."/>
        </authorList>
    </citation>
    <scope>NUCLEOTIDE SEQUENCE [LARGE SCALE GENOMIC DNA]</scope>
    <source>
        <strain evidence="1 2">ATCC 31433</strain>
    </source>
</reference>
<dbReference type="RefSeq" id="WP_084910219.1">
    <property type="nucleotide sequence ID" value="NZ_CP020739.1"/>
</dbReference>
<evidence type="ECO:0008006" key="3">
    <source>
        <dbReference type="Google" id="ProtNLM"/>
    </source>
</evidence>
<dbReference type="InterPro" id="IPR036736">
    <property type="entry name" value="ACP-like_sf"/>
</dbReference>
<comment type="caution">
    <text evidence="1">The sequence shown here is derived from an EMBL/GenBank/DDBJ whole genome shotgun (WGS) entry which is preliminary data.</text>
</comment>
<accession>A0A2A4FAA8</accession>
<gene>
    <name evidence="1" type="ORF">BZL54_19020</name>
</gene>
<protein>
    <recommendedName>
        <fullName evidence="3">Acyl carrier protein</fullName>
    </recommendedName>
</protein>
<evidence type="ECO:0000313" key="2">
    <source>
        <dbReference type="Proteomes" id="UP000217994"/>
    </source>
</evidence>
<dbReference type="EMBL" id="MTZU01000056">
    <property type="protein sequence ID" value="PCE30733.1"/>
    <property type="molecule type" value="Genomic_DNA"/>
</dbReference>
<proteinExistence type="predicted"/>
<dbReference type="SUPFAM" id="SSF47336">
    <property type="entry name" value="ACP-like"/>
    <property type="match status" value="1"/>
</dbReference>
<sequence length="84" mass="9688">MAITTEDVVDVFRRVFRQEIDISLDIPILDSGLKLESLRMMRALIEIQDLLGYELELENAFELFSLSINEFVEKLNTNNPVKTA</sequence>
<name>A0A2A4FAA8_9BURK</name>
<dbReference type="Proteomes" id="UP000217994">
    <property type="component" value="Unassembled WGS sequence"/>
</dbReference>